<proteinExistence type="predicted"/>
<evidence type="ECO:0000313" key="1">
    <source>
        <dbReference type="EMBL" id="MEG3436054.1"/>
    </source>
</evidence>
<dbReference type="InterPro" id="IPR011990">
    <property type="entry name" value="TPR-like_helical_dom_sf"/>
</dbReference>
<dbReference type="EMBL" id="JBAFSM010000003">
    <property type="protein sequence ID" value="MEG3436054.1"/>
    <property type="molecule type" value="Genomic_DNA"/>
</dbReference>
<organism evidence="1 2">
    <name type="scientific">Pannus brasiliensis CCIBt3594</name>
    <dbReference type="NCBI Taxonomy" id="1427578"/>
    <lineage>
        <taxon>Bacteria</taxon>
        <taxon>Bacillati</taxon>
        <taxon>Cyanobacteriota</taxon>
        <taxon>Cyanophyceae</taxon>
        <taxon>Oscillatoriophycideae</taxon>
        <taxon>Chroococcales</taxon>
        <taxon>Microcystaceae</taxon>
        <taxon>Pannus</taxon>
    </lineage>
</organism>
<gene>
    <name evidence="1" type="ORF">V0288_02885</name>
</gene>
<keyword evidence="2" id="KW-1185">Reference proteome</keyword>
<evidence type="ECO:0000313" key="2">
    <source>
        <dbReference type="Proteomes" id="UP001328733"/>
    </source>
</evidence>
<sequence>MTETVAFTLEQGLERYQNGEAAETLLPDFKQLCDREPKNAAAWSCLAWLYLLTKKPEPAFKAAQKSVKLDKVSPQHRINLVLAMLETKKPGVREHIDIVKQIIDLNADVRKEIDENIEDGLTRNPDWKGLQKVKAWLNE</sequence>
<dbReference type="Proteomes" id="UP001328733">
    <property type="component" value="Unassembled WGS sequence"/>
</dbReference>
<dbReference type="Gene3D" id="1.25.40.10">
    <property type="entry name" value="Tetratricopeptide repeat domain"/>
    <property type="match status" value="1"/>
</dbReference>
<dbReference type="SUPFAM" id="SSF48452">
    <property type="entry name" value="TPR-like"/>
    <property type="match status" value="1"/>
</dbReference>
<reference evidence="1 2" key="1">
    <citation type="submission" date="2024-01" db="EMBL/GenBank/DDBJ databases">
        <title>Genomic insights into the taxonomy and metabolism of the cyanobacterium Pannus brasiliensis CCIBt3594.</title>
        <authorList>
            <person name="Machado M."/>
            <person name="Botero N.B."/>
            <person name="Andreote A.P.D."/>
            <person name="Feitosa A.M.T."/>
            <person name="Popin R."/>
            <person name="Sivonen K."/>
            <person name="Fiore M.F."/>
        </authorList>
    </citation>
    <scope>NUCLEOTIDE SEQUENCE [LARGE SCALE GENOMIC DNA]</scope>
    <source>
        <strain evidence="1 2">CCIBt3594</strain>
    </source>
</reference>
<dbReference type="RefSeq" id="WP_332863503.1">
    <property type="nucleotide sequence ID" value="NZ_JBAFSM010000003.1"/>
</dbReference>
<accession>A0AAW9QLM4</accession>
<evidence type="ECO:0008006" key="3">
    <source>
        <dbReference type="Google" id="ProtNLM"/>
    </source>
</evidence>
<protein>
    <recommendedName>
        <fullName evidence="3">TPR-repeat protein, specific for cyanobacteria</fullName>
    </recommendedName>
</protein>
<comment type="caution">
    <text evidence="1">The sequence shown here is derived from an EMBL/GenBank/DDBJ whole genome shotgun (WGS) entry which is preliminary data.</text>
</comment>
<dbReference type="AlphaFoldDB" id="A0AAW9QLM4"/>
<name>A0AAW9QLM4_9CHRO</name>